<name>A0ABX0TYU7_9SPHN</name>
<keyword evidence="1 2" id="KW-0732">Signal</keyword>
<evidence type="ECO:0000256" key="2">
    <source>
        <dbReference type="SAM" id="SignalP"/>
    </source>
</evidence>
<accession>A0ABX0TYU7</accession>
<evidence type="ECO:0000313" key="3">
    <source>
        <dbReference type="EMBL" id="NIJ23490.1"/>
    </source>
</evidence>
<feature type="signal peptide" evidence="2">
    <location>
        <begin position="1"/>
        <end position="26"/>
    </location>
</feature>
<proteinExistence type="predicted"/>
<keyword evidence="3" id="KW-0449">Lipoprotein</keyword>
<gene>
    <name evidence="3" type="ORF">FHT01_001032</name>
</gene>
<dbReference type="CDD" id="cd16325">
    <property type="entry name" value="LolA"/>
    <property type="match status" value="1"/>
</dbReference>
<dbReference type="InterPro" id="IPR004564">
    <property type="entry name" value="OM_lipoprot_carrier_LolA-like"/>
</dbReference>
<evidence type="ECO:0000313" key="4">
    <source>
        <dbReference type="Proteomes" id="UP000788153"/>
    </source>
</evidence>
<evidence type="ECO:0000256" key="1">
    <source>
        <dbReference type="ARBA" id="ARBA00022729"/>
    </source>
</evidence>
<dbReference type="PANTHER" id="PTHR35869:SF1">
    <property type="entry name" value="OUTER-MEMBRANE LIPOPROTEIN CARRIER PROTEIN"/>
    <property type="match status" value="1"/>
</dbReference>
<reference evidence="3 4" key="1">
    <citation type="submission" date="2020-03" db="EMBL/GenBank/DDBJ databases">
        <title>Genomic Encyclopedia of Type Strains, Phase IV (KMG-IV): sequencing the most valuable type-strain genomes for metagenomic binning, comparative biology and taxonomic classification.</title>
        <authorList>
            <person name="Goeker M."/>
        </authorList>
    </citation>
    <scope>NUCLEOTIDE SEQUENCE [LARGE SCALE GENOMIC DNA]</scope>
    <source>
        <strain evidence="3 4">DSM 22753</strain>
    </source>
</reference>
<protein>
    <submittedName>
        <fullName evidence="3">Outer membrane lipoprotein-sorting protein</fullName>
    </submittedName>
</protein>
<dbReference type="PANTHER" id="PTHR35869">
    <property type="entry name" value="OUTER-MEMBRANE LIPOPROTEIN CARRIER PROTEIN"/>
    <property type="match status" value="1"/>
</dbReference>
<comment type="caution">
    <text evidence="3">The sequence shown here is derived from an EMBL/GenBank/DDBJ whole genome shotgun (WGS) entry which is preliminary data.</text>
</comment>
<dbReference type="RefSeq" id="WP_140230903.1">
    <property type="nucleotide sequence ID" value="NZ_BAAAEV010000001.1"/>
</dbReference>
<dbReference type="InterPro" id="IPR029046">
    <property type="entry name" value="LolA/LolB/LppX"/>
</dbReference>
<dbReference type="EMBL" id="JAASQP010000001">
    <property type="protein sequence ID" value="NIJ23490.1"/>
    <property type="molecule type" value="Genomic_DNA"/>
</dbReference>
<dbReference type="Pfam" id="PF03548">
    <property type="entry name" value="LolA"/>
    <property type="match status" value="1"/>
</dbReference>
<dbReference type="Gene3D" id="2.50.20.10">
    <property type="entry name" value="Lipoprotein localisation LolA/LolB/LppX"/>
    <property type="match status" value="1"/>
</dbReference>
<sequence>MTSPLTGRAFAAIFAAPIAIVAPAVAQTGDIAAVQSHLRSVESMTANFTQTDRSGKTLTGKLTLKKPGKIRFQYEKGVPILIVGDGKALNFIDYSVKQLSRWPIGNSPLGVLIDPRRDIRQYAKVIPSANPDVLSVEAYDPKKPEFGRITMIFARNAGAPAGLMLQGWVALDAQNNRTTIRLSNQRFNAPISDGAFRFNDPRRSGRPG</sequence>
<keyword evidence="4" id="KW-1185">Reference proteome</keyword>
<feature type="chain" id="PRO_5046521579" evidence="2">
    <location>
        <begin position="27"/>
        <end position="208"/>
    </location>
</feature>
<dbReference type="SUPFAM" id="SSF89392">
    <property type="entry name" value="Prokaryotic lipoproteins and lipoprotein localization factors"/>
    <property type="match status" value="1"/>
</dbReference>
<organism evidence="3 4">
    <name type="scientific">Sphingomonas japonica</name>
    <dbReference type="NCBI Taxonomy" id="511662"/>
    <lineage>
        <taxon>Bacteria</taxon>
        <taxon>Pseudomonadati</taxon>
        <taxon>Pseudomonadota</taxon>
        <taxon>Alphaproteobacteria</taxon>
        <taxon>Sphingomonadales</taxon>
        <taxon>Sphingomonadaceae</taxon>
        <taxon>Sphingomonas</taxon>
    </lineage>
</organism>
<dbReference type="Proteomes" id="UP000788153">
    <property type="component" value="Unassembled WGS sequence"/>
</dbReference>